<dbReference type="OrthoDB" id="167158at2759"/>
<evidence type="ECO:0000313" key="4">
    <source>
        <dbReference type="EMBL" id="GMF61625.1"/>
    </source>
</evidence>
<feature type="transmembrane region" description="Helical" evidence="2">
    <location>
        <begin position="279"/>
        <end position="303"/>
    </location>
</feature>
<reference evidence="4" key="1">
    <citation type="submission" date="2023-04" db="EMBL/GenBank/DDBJ databases">
        <title>Phytophthora fragariaefolia NBRC 109709.</title>
        <authorList>
            <person name="Ichikawa N."/>
            <person name="Sato H."/>
            <person name="Tonouchi N."/>
        </authorList>
    </citation>
    <scope>NUCLEOTIDE SEQUENCE</scope>
    <source>
        <strain evidence="4">NBRC 109709</strain>
    </source>
</reference>
<sequence length="327" mass="32774">MKISVIAAFSVSVLLAAAAAELESVTPCPTTSATPVYDDDLGCWAISVEHDATYCIDGPICSGSGASPAGTLCPVKGDVAIADCHSYLKSYAGNDSCVLPVDATCQVIKTGAWGCVLSGSATPAPTTSTGSSEEEVTPAPTKTCNGECEETPTPCPTKTTTTEPTVTTTPCPTSTKASAPIATTTPRPTTTKAPTPTATTIPCPGCTAEPTTKPTTKPCPTCTEAPTPTPTSHPTPTPTACTGNCTHSGSGSFYGNGSYVGNNTIKAETTEATSSSSGVSAGVIGAIAAVAAVVAVVAGAAIYKQYTKKLDAEEAAQEHYHVDVVTP</sequence>
<evidence type="ECO:0000256" key="1">
    <source>
        <dbReference type="SAM" id="MobiDB-lite"/>
    </source>
</evidence>
<gene>
    <name evidence="4" type="ORF">Pfra01_002679500</name>
</gene>
<name>A0A9W6YAL1_9STRA</name>
<accession>A0A9W6YAL1</accession>
<feature type="region of interest" description="Disordered" evidence="1">
    <location>
        <begin position="123"/>
        <end position="197"/>
    </location>
</feature>
<dbReference type="EMBL" id="BSXT01005997">
    <property type="protein sequence ID" value="GMF61625.1"/>
    <property type="molecule type" value="Genomic_DNA"/>
</dbReference>
<keyword evidence="3" id="KW-0732">Signal</keyword>
<dbReference type="AlphaFoldDB" id="A0A9W6YAL1"/>
<evidence type="ECO:0000313" key="5">
    <source>
        <dbReference type="Proteomes" id="UP001165121"/>
    </source>
</evidence>
<proteinExistence type="predicted"/>
<organism evidence="4 5">
    <name type="scientific">Phytophthora fragariaefolia</name>
    <dbReference type="NCBI Taxonomy" id="1490495"/>
    <lineage>
        <taxon>Eukaryota</taxon>
        <taxon>Sar</taxon>
        <taxon>Stramenopiles</taxon>
        <taxon>Oomycota</taxon>
        <taxon>Peronosporomycetes</taxon>
        <taxon>Peronosporales</taxon>
        <taxon>Peronosporaceae</taxon>
        <taxon>Phytophthora</taxon>
    </lineage>
</organism>
<feature type="compositionally biased region" description="Low complexity" evidence="1">
    <location>
        <begin position="156"/>
        <end position="197"/>
    </location>
</feature>
<evidence type="ECO:0000256" key="2">
    <source>
        <dbReference type="SAM" id="Phobius"/>
    </source>
</evidence>
<keyword evidence="2" id="KW-0812">Transmembrane</keyword>
<keyword evidence="2" id="KW-1133">Transmembrane helix</keyword>
<feature type="signal peptide" evidence="3">
    <location>
        <begin position="1"/>
        <end position="20"/>
    </location>
</feature>
<evidence type="ECO:0000256" key="3">
    <source>
        <dbReference type="SAM" id="SignalP"/>
    </source>
</evidence>
<feature type="chain" id="PRO_5040986369" evidence="3">
    <location>
        <begin position="21"/>
        <end position="327"/>
    </location>
</feature>
<dbReference type="Proteomes" id="UP001165121">
    <property type="component" value="Unassembled WGS sequence"/>
</dbReference>
<keyword evidence="2" id="KW-0472">Membrane</keyword>
<dbReference type="PRINTS" id="PR01217">
    <property type="entry name" value="PRICHEXTENSN"/>
</dbReference>
<protein>
    <submittedName>
        <fullName evidence="4">Unnamed protein product</fullName>
    </submittedName>
</protein>
<keyword evidence="5" id="KW-1185">Reference proteome</keyword>
<comment type="caution">
    <text evidence="4">The sequence shown here is derived from an EMBL/GenBank/DDBJ whole genome shotgun (WGS) entry which is preliminary data.</text>
</comment>